<evidence type="ECO:0000313" key="1">
    <source>
        <dbReference type="EMBL" id="VCW84164.1"/>
    </source>
</evidence>
<accession>A0A9X9LRW6</accession>
<comment type="caution">
    <text evidence="1">The sequence shown here is derived from an EMBL/GenBank/DDBJ whole genome shotgun (WGS) entry which is preliminary data.</text>
</comment>
<dbReference type="Proteomes" id="UP000269945">
    <property type="component" value="Unassembled WGS sequence"/>
</dbReference>
<evidence type="ECO:0000313" key="2">
    <source>
        <dbReference type="Proteomes" id="UP000269945"/>
    </source>
</evidence>
<reference evidence="1 2" key="1">
    <citation type="submission" date="2018-10" db="EMBL/GenBank/DDBJ databases">
        <authorList>
            <person name="Ekblom R."/>
            <person name="Jareborg N."/>
        </authorList>
    </citation>
    <scope>NUCLEOTIDE SEQUENCE [LARGE SCALE GENOMIC DNA]</scope>
    <source>
        <tissue evidence="1">Muscle</tissue>
    </source>
</reference>
<dbReference type="EMBL" id="CYRY02013626">
    <property type="protein sequence ID" value="VCW84164.1"/>
    <property type="molecule type" value="Genomic_DNA"/>
</dbReference>
<keyword evidence="2" id="KW-1185">Reference proteome</keyword>
<name>A0A9X9LRW6_GULGU</name>
<dbReference type="AlphaFoldDB" id="A0A9X9LRW6"/>
<sequence length="25" mass="3012">MSSVSQWLHRSRNQKRSKLLMTCMC</sequence>
<gene>
    <name evidence="1" type="ORF">BN2614_LOCUS1</name>
</gene>
<protein>
    <submittedName>
        <fullName evidence="1">Uncharacterized protein</fullName>
    </submittedName>
</protein>
<organism evidence="1 2">
    <name type="scientific">Gulo gulo</name>
    <name type="common">Wolverine</name>
    <name type="synonym">Gluton</name>
    <dbReference type="NCBI Taxonomy" id="48420"/>
    <lineage>
        <taxon>Eukaryota</taxon>
        <taxon>Metazoa</taxon>
        <taxon>Chordata</taxon>
        <taxon>Craniata</taxon>
        <taxon>Vertebrata</taxon>
        <taxon>Euteleostomi</taxon>
        <taxon>Mammalia</taxon>
        <taxon>Eutheria</taxon>
        <taxon>Laurasiatheria</taxon>
        <taxon>Carnivora</taxon>
        <taxon>Caniformia</taxon>
        <taxon>Musteloidea</taxon>
        <taxon>Mustelidae</taxon>
        <taxon>Guloninae</taxon>
        <taxon>Gulo</taxon>
    </lineage>
</organism>
<proteinExistence type="predicted"/>